<evidence type="ECO:0000256" key="3">
    <source>
        <dbReference type="ARBA" id="ARBA00022692"/>
    </source>
</evidence>
<feature type="transmembrane region" description="Helical" evidence="6">
    <location>
        <begin position="37"/>
        <end position="60"/>
    </location>
</feature>
<feature type="transmembrane region" description="Helical" evidence="6">
    <location>
        <begin position="257"/>
        <end position="275"/>
    </location>
</feature>
<sequence>MRATKDHTLAAAGLICTYAMIIGFTDNYVKVIAAEAGLWQFHFSRSCLAMLLLGLLALPFGLRLRPVNLRAVAARSAIHGLAMVIYFGALAFLPVALVAAGLFTAPIFVLLISRFAYGHAIGPVRILAVALGFVGVILVLGPEAMSGASLAALLPVIAGALYAMGNIATREWCPEESAETLLAGFFVALGVIGAVGMVALALWPIAVPLGTDGFLQRGAVWPSGTFYFWTFVQAAGSLLGVGMMIRAYQITDASRASVLEYIILPASAFWSYVIWRETLTPLAVLGMVLIVAAGMMIALRARVQES</sequence>
<name>A0AA37TY06_9RHOB</name>
<dbReference type="InterPro" id="IPR037185">
    <property type="entry name" value="EmrE-like"/>
</dbReference>
<evidence type="ECO:0000256" key="5">
    <source>
        <dbReference type="ARBA" id="ARBA00023136"/>
    </source>
</evidence>
<keyword evidence="4 6" id="KW-1133">Transmembrane helix</keyword>
<evidence type="ECO:0000256" key="2">
    <source>
        <dbReference type="ARBA" id="ARBA00009853"/>
    </source>
</evidence>
<proteinExistence type="inferred from homology"/>
<dbReference type="Pfam" id="PF00892">
    <property type="entry name" value="EamA"/>
    <property type="match status" value="1"/>
</dbReference>
<feature type="domain" description="EamA" evidence="7">
    <location>
        <begin position="13"/>
        <end position="140"/>
    </location>
</feature>
<comment type="subcellular location">
    <subcellularLocation>
        <location evidence="1">Membrane</location>
        <topology evidence="1">Multi-pass membrane protein</topology>
    </subcellularLocation>
</comment>
<keyword evidence="9" id="KW-1185">Reference proteome</keyword>
<dbReference type="Proteomes" id="UP001157355">
    <property type="component" value="Unassembled WGS sequence"/>
</dbReference>
<reference evidence="8 9" key="1">
    <citation type="journal article" date="2014" name="Int. J. Syst. Evol. Microbiol.">
        <title>Complete genome sequence of Corynebacterium casei LMG S-19264T (=DSM 44701T), isolated from a smear-ripened cheese.</title>
        <authorList>
            <consortium name="US DOE Joint Genome Institute (JGI-PGF)"/>
            <person name="Walter F."/>
            <person name="Albersmeier A."/>
            <person name="Kalinowski J."/>
            <person name="Ruckert C."/>
        </authorList>
    </citation>
    <scope>NUCLEOTIDE SEQUENCE [LARGE SCALE GENOMIC DNA]</scope>
    <source>
        <strain evidence="8 9">NBRC 111766</strain>
    </source>
</reference>
<feature type="transmembrane region" description="Helical" evidence="6">
    <location>
        <begin position="148"/>
        <end position="169"/>
    </location>
</feature>
<keyword evidence="3 6" id="KW-0812">Transmembrane</keyword>
<keyword evidence="5 6" id="KW-0472">Membrane</keyword>
<feature type="transmembrane region" description="Helical" evidence="6">
    <location>
        <begin position="181"/>
        <end position="206"/>
    </location>
</feature>
<evidence type="ECO:0000256" key="4">
    <source>
        <dbReference type="ARBA" id="ARBA00022989"/>
    </source>
</evidence>
<feature type="transmembrane region" description="Helical" evidence="6">
    <location>
        <begin position="7"/>
        <end position="25"/>
    </location>
</feature>
<comment type="similarity">
    <text evidence="2">Belongs to the drug/metabolite transporter (DMT) superfamily. 10 TMS drug/metabolite exporter (DME) (TC 2.A.7.3) family.</text>
</comment>
<dbReference type="EMBL" id="BSPP01000005">
    <property type="protein sequence ID" value="GLS86487.1"/>
    <property type="molecule type" value="Genomic_DNA"/>
</dbReference>
<dbReference type="PANTHER" id="PTHR22911:SF6">
    <property type="entry name" value="SOLUTE CARRIER FAMILY 35 MEMBER G1"/>
    <property type="match status" value="1"/>
</dbReference>
<dbReference type="GO" id="GO:0016020">
    <property type="term" value="C:membrane"/>
    <property type="evidence" value="ECO:0007669"/>
    <property type="project" value="UniProtKB-SubCell"/>
</dbReference>
<evidence type="ECO:0000259" key="7">
    <source>
        <dbReference type="Pfam" id="PF00892"/>
    </source>
</evidence>
<evidence type="ECO:0000256" key="1">
    <source>
        <dbReference type="ARBA" id="ARBA00004141"/>
    </source>
</evidence>
<feature type="transmembrane region" description="Helical" evidence="6">
    <location>
        <begin position="124"/>
        <end position="142"/>
    </location>
</feature>
<dbReference type="AlphaFoldDB" id="A0AA37TY06"/>
<gene>
    <name evidence="8" type="ORF">GCM10010873_14610</name>
</gene>
<dbReference type="SUPFAM" id="SSF103481">
    <property type="entry name" value="Multidrug resistance efflux transporter EmrE"/>
    <property type="match status" value="2"/>
</dbReference>
<evidence type="ECO:0000256" key="6">
    <source>
        <dbReference type="SAM" id="Phobius"/>
    </source>
</evidence>
<dbReference type="InterPro" id="IPR000620">
    <property type="entry name" value="EamA_dom"/>
</dbReference>
<organism evidence="8 9">
    <name type="scientific">Cypionkella aquatica</name>
    <dbReference type="NCBI Taxonomy" id="1756042"/>
    <lineage>
        <taxon>Bacteria</taxon>
        <taxon>Pseudomonadati</taxon>
        <taxon>Pseudomonadota</taxon>
        <taxon>Alphaproteobacteria</taxon>
        <taxon>Rhodobacterales</taxon>
        <taxon>Paracoccaceae</taxon>
        <taxon>Cypionkella</taxon>
    </lineage>
</organism>
<feature type="transmembrane region" description="Helical" evidence="6">
    <location>
        <begin position="72"/>
        <end position="89"/>
    </location>
</feature>
<comment type="caution">
    <text evidence="8">The sequence shown here is derived from an EMBL/GenBank/DDBJ whole genome shotgun (WGS) entry which is preliminary data.</text>
</comment>
<feature type="transmembrane region" description="Helical" evidence="6">
    <location>
        <begin position="281"/>
        <end position="299"/>
    </location>
</feature>
<feature type="transmembrane region" description="Helical" evidence="6">
    <location>
        <begin position="226"/>
        <end position="245"/>
    </location>
</feature>
<evidence type="ECO:0000313" key="9">
    <source>
        <dbReference type="Proteomes" id="UP001157355"/>
    </source>
</evidence>
<dbReference type="RefSeq" id="WP_284324709.1">
    <property type="nucleotide sequence ID" value="NZ_BSPP01000005.1"/>
</dbReference>
<dbReference type="PANTHER" id="PTHR22911">
    <property type="entry name" value="ACYL-MALONYL CONDENSING ENZYME-RELATED"/>
    <property type="match status" value="1"/>
</dbReference>
<evidence type="ECO:0000313" key="8">
    <source>
        <dbReference type="EMBL" id="GLS86487.1"/>
    </source>
</evidence>
<protein>
    <submittedName>
        <fullName evidence="8">Membrane protein</fullName>
    </submittedName>
</protein>
<accession>A0AA37TY06</accession>
<feature type="transmembrane region" description="Helical" evidence="6">
    <location>
        <begin position="95"/>
        <end position="117"/>
    </location>
</feature>